<reference evidence="2 3" key="1">
    <citation type="submission" date="2015-03" db="EMBL/GenBank/DDBJ databases">
        <title>Genome sequencing of Methylobacterium aquaticum DSM16371 type strain.</title>
        <authorList>
            <person name="Chaudhry V."/>
            <person name="Patil P.B."/>
        </authorList>
    </citation>
    <scope>NUCLEOTIDE SEQUENCE [LARGE SCALE GENOMIC DNA]</scope>
    <source>
        <strain evidence="2 3">DSM 16371</strain>
    </source>
</reference>
<accession>A0A0J6SCP2</accession>
<dbReference type="PANTHER" id="PTHR35400:SF1">
    <property type="entry name" value="SLR1083 PROTEIN"/>
    <property type="match status" value="1"/>
</dbReference>
<dbReference type="Proteomes" id="UP000035929">
    <property type="component" value="Unassembled WGS sequence"/>
</dbReference>
<gene>
    <name evidence="2" type="ORF">VP06_19510</name>
</gene>
<sequence>MPFRTWPDKLDAPLPRRFTAEDLRLMLAAGILHEDERVELLDGELVEMAAKGFAHDVVKNALMRRLVRPLPATIDLGIEGTLQLGPGLLLAPDLLLAPVSARRASPEGFCTIEGPEIPLVIEVAASSLADDRRRKAAFYARHGVREYWVVDAQERGAWMHRSPVEGVCRDVTELSRDATLRPEAASLAGVTVPLPDLG</sequence>
<evidence type="ECO:0000313" key="3">
    <source>
        <dbReference type="Proteomes" id="UP000035929"/>
    </source>
</evidence>
<evidence type="ECO:0000313" key="2">
    <source>
        <dbReference type="EMBL" id="KMO31492.1"/>
    </source>
</evidence>
<dbReference type="SUPFAM" id="SSF52980">
    <property type="entry name" value="Restriction endonuclease-like"/>
    <property type="match status" value="1"/>
</dbReference>
<protein>
    <recommendedName>
        <fullName evidence="1">Putative restriction endonuclease domain-containing protein</fullName>
    </recommendedName>
</protein>
<dbReference type="InterPro" id="IPR011335">
    <property type="entry name" value="Restrct_endonuc-II-like"/>
</dbReference>
<organism evidence="2 3">
    <name type="scientific">Methylobacterium aquaticum</name>
    <dbReference type="NCBI Taxonomy" id="270351"/>
    <lineage>
        <taxon>Bacteria</taxon>
        <taxon>Pseudomonadati</taxon>
        <taxon>Pseudomonadota</taxon>
        <taxon>Alphaproteobacteria</taxon>
        <taxon>Hyphomicrobiales</taxon>
        <taxon>Methylobacteriaceae</taxon>
        <taxon>Methylobacterium</taxon>
    </lineage>
</organism>
<evidence type="ECO:0000259" key="1">
    <source>
        <dbReference type="Pfam" id="PF05685"/>
    </source>
</evidence>
<dbReference type="PATRIC" id="fig|270351.6.peg.1594"/>
<comment type="caution">
    <text evidence="2">The sequence shown here is derived from an EMBL/GenBank/DDBJ whole genome shotgun (WGS) entry which is preliminary data.</text>
</comment>
<dbReference type="Pfam" id="PF05685">
    <property type="entry name" value="Uma2"/>
    <property type="match status" value="1"/>
</dbReference>
<feature type="domain" description="Putative restriction endonuclease" evidence="1">
    <location>
        <begin position="32"/>
        <end position="186"/>
    </location>
</feature>
<dbReference type="InterPro" id="IPR012296">
    <property type="entry name" value="Nuclease_put_TT1808"/>
</dbReference>
<dbReference type="PANTHER" id="PTHR35400">
    <property type="entry name" value="SLR1083 PROTEIN"/>
    <property type="match status" value="1"/>
</dbReference>
<dbReference type="RefSeq" id="WP_048465439.1">
    <property type="nucleotide sequence ID" value="NZ_LABX01000154.1"/>
</dbReference>
<proteinExistence type="predicted"/>
<dbReference type="AlphaFoldDB" id="A0A0J6SCP2"/>
<dbReference type="Gene3D" id="3.90.1570.10">
    <property type="entry name" value="tt1808, chain A"/>
    <property type="match status" value="1"/>
</dbReference>
<dbReference type="EMBL" id="LABX01000154">
    <property type="protein sequence ID" value="KMO31492.1"/>
    <property type="molecule type" value="Genomic_DNA"/>
</dbReference>
<name>A0A0J6SCP2_9HYPH</name>
<dbReference type="CDD" id="cd06260">
    <property type="entry name" value="DUF820-like"/>
    <property type="match status" value="1"/>
</dbReference>
<dbReference type="InterPro" id="IPR008538">
    <property type="entry name" value="Uma2"/>
</dbReference>